<dbReference type="Gene3D" id="1.10.3140.10">
    <property type="entry name" value="4-hydroxybutyryl-coa dehydratase, domain 1"/>
    <property type="match status" value="1"/>
</dbReference>
<dbReference type="InterPro" id="IPR009100">
    <property type="entry name" value="AcylCoA_DH/oxidase_NM_dom_sf"/>
</dbReference>
<dbReference type="Pfam" id="PF03241">
    <property type="entry name" value="HpaB"/>
    <property type="match status" value="1"/>
</dbReference>
<keyword evidence="2 4" id="KW-0274">FAD</keyword>
<evidence type="ECO:0000313" key="8">
    <source>
        <dbReference type="Proteomes" id="UP000198534"/>
    </source>
</evidence>
<feature type="domain" description="HpaB/PvcC/4-BUDH N-terminal" evidence="6">
    <location>
        <begin position="5"/>
        <end position="269"/>
    </location>
</feature>
<dbReference type="InterPro" id="IPR024719">
    <property type="entry name" value="HpaB/PvcC/4-BUDH_C"/>
</dbReference>
<evidence type="ECO:0000259" key="6">
    <source>
        <dbReference type="Pfam" id="PF11794"/>
    </source>
</evidence>
<organism evidence="7 8">
    <name type="scientific">Marininema mesophilum</name>
    <dbReference type="NCBI Taxonomy" id="1048340"/>
    <lineage>
        <taxon>Bacteria</taxon>
        <taxon>Bacillati</taxon>
        <taxon>Bacillota</taxon>
        <taxon>Bacilli</taxon>
        <taxon>Bacillales</taxon>
        <taxon>Thermoactinomycetaceae</taxon>
        <taxon>Marininema</taxon>
    </lineage>
</organism>
<feature type="binding site" evidence="4">
    <location>
        <begin position="151"/>
        <end position="154"/>
    </location>
    <ligand>
        <name>FAD</name>
        <dbReference type="ChEBI" id="CHEBI:57692"/>
    </ligand>
</feature>
<sequence length="476" mass="54459">MKRVQSYLESLADDRCVWLDGEKVSVLDHPAFQGTLRSIMRLFHMLDDNEIYEKISYLSPSTGERVHISYQIPKSLEDIRRRRSAFQIWCDETDGMMSRLSDYARSRLTGWVAARKEFAKYNPDFSDKILKYYEYSRDENRFISIVQRDVQLNRAKQYDARFFAKSGLLQITKKTAEGVYVSGAKMIATAAPYTNEFIVYPVMRLSEEQKSAANMLIVPADAKGLHMACRESFAVSIDKKTDYPLSSQYDEMDALLIFDDVFIPWEYVLIHEDPEAIWKIKGNRHSNSLGYHQALIRLHTKLEFITGLACKLAETTGSSAFLHVQEMLGELIIQGQTLKGLILAAEIEGEVDEEGIYLPSFSYIESGRNLGTTFYPRTIEILQRISAGGNLQVPSSLKDFSTEISPLMKTYFRGADIDAEGRTKLMKLAWDLIGTPFASRHSLYEHFYAGDPIRNRASQYLSYNKGKLIAKVEKYL</sequence>
<feature type="binding site" evidence="4">
    <location>
        <begin position="451"/>
        <end position="454"/>
    </location>
    <ligand>
        <name>FAD</name>
        <dbReference type="ChEBI" id="CHEBI:57692"/>
    </ligand>
</feature>
<dbReference type="RefSeq" id="WP_091740815.1">
    <property type="nucleotide sequence ID" value="NZ_FNNQ01000011.1"/>
</dbReference>
<evidence type="ECO:0000256" key="1">
    <source>
        <dbReference type="ARBA" id="ARBA00022630"/>
    </source>
</evidence>
<dbReference type="STRING" id="1048340.SAMN05444487_11155"/>
<dbReference type="EMBL" id="FNNQ01000011">
    <property type="protein sequence ID" value="SDX16433.1"/>
    <property type="molecule type" value="Genomic_DNA"/>
</dbReference>
<dbReference type="Pfam" id="PF11794">
    <property type="entry name" value="HpaB_N"/>
    <property type="match status" value="1"/>
</dbReference>
<dbReference type="InterPro" id="IPR004925">
    <property type="entry name" value="HpaB/PvcC/4-BUDH"/>
</dbReference>
<dbReference type="Gene3D" id="2.40.110.10">
    <property type="entry name" value="Butyryl-CoA Dehydrogenase, subunit A, domain 2"/>
    <property type="match status" value="1"/>
</dbReference>
<dbReference type="Proteomes" id="UP000198534">
    <property type="component" value="Unassembled WGS sequence"/>
</dbReference>
<keyword evidence="7" id="KW-0503">Monooxygenase</keyword>
<dbReference type="SUPFAM" id="SSF47203">
    <property type="entry name" value="Acyl-CoA dehydrogenase C-terminal domain-like"/>
    <property type="match status" value="1"/>
</dbReference>
<protein>
    <submittedName>
        <fullName evidence="7">4-hydroxyphenylacetate 3-monooxygenase</fullName>
    </submittedName>
</protein>
<evidence type="ECO:0000256" key="2">
    <source>
        <dbReference type="ARBA" id="ARBA00022827"/>
    </source>
</evidence>
<feature type="binding site" evidence="4">
    <location>
        <position position="189"/>
    </location>
    <ligand>
        <name>FAD</name>
        <dbReference type="ChEBI" id="CHEBI:57692"/>
    </ligand>
</feature>
<keyword evidence="3" id="KW-0560">Oxidoreductase</keyword>
<accession>A0A1H2ZG15</accession>
<dbReference type="PANTHER" id="PTHR36117:SF3">
    <property type="entry name" value="4-HYDROXYPHENYLACETATE 3-MONOOXYGENASE-RELATED"/>
    <property type="match status" value="1"/>
</dbReference>
<dbReference type="GO" id="GO:0004497">
    <property type="term" value="F:monooxygenase activity"/>
    <property type="evidence" value="ECO:0007669"/>
    <property type="project" value="UniProtKB-KW"/>
</dbReference>
<dbReference type="SUPFAM" id="SSF56645">
    <property type="entry name" value="Acyl-CoA dehydrogenase NM domain-like"/>
    <property type="match status" value="1"/>
</dbReference>
<evidence type="ECO:0000313" key="7">
    <source>
        <dbReference type="EMBL" id="SDX16433.1"/>
    </source>
</evidence>
<dbReference type="PANTHER" id="PTHR36117">
    <property type="entry name" value="4-HYDROXYPHENYLACETATE 3-MONOOXYGENASE-RELATED"/>
    <property type="match status" value="1"/>
</dbReference>
<dbReference type="InterPro" id="IPR046373">
    <property type="entry name" value="Acyl-CoA_Oxase/DH_mid-dom_sf"/>
</dbReference>
<dbReference type="GO" id="GO:0016627">
    <property type="term" value="F:oxidoreductase activity, acting on the CH-CH group of donors"/>
    <property type="evidence" value="ECO:0007669"/>
    <property type="project" value="InterPro"/>
</dbReference>
<dbReference type="PIRSF" id="PIRSF000331">
    <property type="entry name" value="HpaA_HpaB"/>
    <property type="match status" value="1"/>
</dbReference>
<proteinExistence type="predicted"/>
<dbReference type="AlphaFoldDB" id="A0A1H2ZG15"/>
<gene>
    <name evidence="7" type="ORF">SAMN05444487_11155</name>
</gene>
<evidence type="ECO:0000256" key="3">
    <source>
        <dbReference type="ARBA" id="ARBA00023002"/>
    </source>
</evidence>
<keyword evidence="8" id="KW-1185">Reference proteome</keyword>
<dbReference type="Gene3D" id="1.20.140.10">
    <property type="entry name" value="Butyryl-CoA Dehydrogenase, subunit A, domain 3"/>
    <property type="match status" value="1"/>
</dbReference>
<feature type="domain" description="HpaB/PvcC/4-BUDH C-terminal" evidence="5">
    <location>
        <begin position="289"/>
        <end position="475"/>
    </location>
</feature>
<reference evidence="7 8" key="1">
    <citation type="submission" date="2016-10" db="EMBL/GenBank/DDBJ databases">
        <authorList>
            <person name="de Groot N.N."/>
        </authorList>
    </citation>
    <scope>NUCLEOTIDE SEQUENCE [LARGE SCALE GENOMIC DNA]</scope>
    <source>
        <strain evidence="7 8">DSM 45610</strain>
    </source>
</reference>
<name>A0A1H2ZG15_9BACL</name>
<keyword evidence="1" id="KW-0285">Flavoprotein</keyword>
<dbReference type="InterPro" id="IPR024674">
    <property type="entry name" value="HpaB/PvcC/4-BUDH_N"/>
</dbReference>
<evidence type="ECO:0000256" key="4">
    <source>
        <dbReference type="PIRSR" id="PIRSR000331-2"/>
    </source>
</evidence>
<dbReference type="InterPro" id="IPR036250">
    <property type="entry name" value="AcylCo_DH-like_C"/>
</dbReference>
<evidence type="ECO:0000259" key="5">
    <source>
        <dbReference type="Pfam" id="PF03241"/>
    </source>
</evidence>
<dbReference type="OrthoDB" id="9785230at2"/>